<dbReference type="GO" id="GO:0003724">
    <property type="term" value="F:RNA helicase activity"/>
    <property type="evidence" value="ECO:0007669"/>
    <property type="project" value="UniProtKB-EC"/>
</dbReference>
<dbReference type="Gene3D" id="3.40.50.300">
    <property type="entry name" value="P-loop containing nucleotide triphosphate hydrolases"/>
    <property type="match status" value="2"/>
</dbReference>
<dbReference type="EMBL" id="JAULSV010000001">
    <property type="protein sequence ID" value="KAK0656000.1"/>
    <property type="molecule type" value="Genomic_DNA"/>
</dbReference>
<evidence type="ECO:0000259" key="11">
    <source>
        <dbReference type="PROSITE" id="PS51194"/>
    </source>
</evidence>
<evidence type="ECO:0000259" key="12">
    <source>
        <dbReference type="PROSITE" id="PS51195"/>
    </source>
</evidence>
<evidence type="ECO:0000256" key="8">
    <source>
        <dbReference type="RuleBase" id="RU000492"/>
    </source>
</evidence>
<dbReference type="InterPro" id="IPR027417">
    <property type="entry name" value="P-loop_NTPase"/>
</dbReference>
<comment type="similarity">
    <text evidence="8">Belongs to the DEAD box helicase family.</text>
</comment>
<keyword evidence="5 8" id="KW-0067">ATP-binding</keyword>
<proteinExistence type="inferred from homology"/>
<keyword evidence="3 8" id="KW-0378">Hydrolase</keyword>
<dbReference type="InterPro" id="IPR014001">
    <property type="entry name" value="Helicase_ATP-bd"/>
</dbReference>
<evidence type="ECO:0000256" key="4">
    <source>
        <dbReference type="ARBA" id="ARBA00022806"/>
    </source>
</evidence>
<dbReference type="GO" id="GO:0016787">
    <property type="term" value="F:hydrolase activity"/>
    <property type="evidence" value="ECO:0007669"/>
    <property type="project" value="UniProtKB-KW"/>
</dbReference>
<dbReference type="InterPro" id="IPR014014">
    <property type="entry name" value="RNA_helicase_DEAD_Q_motif"/>
</dbReference>
<dbReference type="SUPFAM" id="SSF52540">
    <property type="entry name" value="P-loop containing nucleoside triphosphate hydrolases"/>
    <property type="match status" value="1"/>
</dbReference>
<dbReference type="AlphaFoldDB" id="A0AA40CY83"/>
<comment type="catalytic activity">
    <reaction evidence="6">
        <text>ATP + H2O = ADP + phosphate + H(+)</text>
        <dbReference type="Rhea" id="RHEA:13065"/>
        <dbReference type="ChEBI" id="CHEBI:15377"/>
        <dbReference type="ChEBI" id="CHEBI:15378"/>
        <dbReference type="ChEBI" id="CHEBI:30616"/>
        <dbReference type="ChEBI" id="CHEBI:43474"/>
        <dbReference type="ChEBI" id="CHEBI:456216"/>
        <dbReference type="EC" id="3.6.4.13"/>
    </reaction>
</comment>
<dbReference type="Proteomes" id="UP001174936">
    <property type="component" value="Unassembled WGS sequence"/>
</dbReference>
<dbReference type="SMART" id="SM00487">
    <property type="entry name" value="DEXDc"/>
    <property type="match status" value="1"/>
</dbReference>
<dbReference type="PROSITE" id="PS51194">
    <property type="entry name" value="HELICASE_CTER"/>
    <property type="match status" value="1"/>
</dbReference>
<keyword evidence="4 8" id="KW-0347">Helicase</keyword>
<evidence type="ECO:0000313" key="13">
    <source>
        <dbReference type="EMBL" id="KAK0656000.1"/>
    </source>
</evidence>
<accession>A0AA40CY83</accession>
<evidence type="ECO:0000313" key="14">
    <source>
        <dbReference type="Proteomes" id="UP001174936"/>
    </source>
</evidence>
<name>A0AA40CY83_9PEZI</name>
<dbReference type="GO" id="GO:0005524">
    <property type="term" value="F:ATP binding"/>
    <property type="evidence" value="ECO:0007669"/>
    <property type="project" value="UniProtKB-KW"/>
</dbReference>
<evidence type="ECO:0000256" key="5">
    <source>
        <dbReference type="ARBA" id="ARBA00022840"/>
    </source>
</evidence>
<evidence type="ECO:0000256" key="2">
    <source>
        <dbReference type="ARBA" id="ARBA00022741"/>
    </source>
</evidence>
<evidence type="ECO:0000256" key="1">
    <source>
        <dbReference type="ARBA" id="ARBA00012552"/>
    </source>
</evidence>
<dbReference type="InterPro" id="IPR011545">
    <property type="entry name" value="DEAD/DEAH_box_helicase_dom"/>
</dbReference>
<evidence type="ECO:0000256" key="7">
    <source>
        <dbReference type="PROSITE-ProRule" id="PRU00552"/>
    </source>
</evidence>
<organism evidence="13 14">
    <name type="scientific">Cercophora newfieldiana</name>
    <dbReference type="NCBI Taxonomy" id="92897"/>
    <lineage>
        <taxon>Eukaryota</taxon>
        <taxon>Fungi</taxon>
        <taxon>Dikarya</taxon>
        <taxon>Ascomycota</taxon>
        <taxon>Pezizomycotina</taxon>
        <taxon>Sordariomycetes</taxon>
        <taxon>Sordariomycetidae</taxon>
        <taxon>Sordariales</taxon>
        <taxon>Lasiosphaeriaceae</taxon>
        <taxon>Cercophora</taxon>
    </lineage>
</organism>
<dbReference type="Pfam" id="PF00271">
    <property type="entry name" value="Helicase_C"/>
    <property type="match status" value="1"/>
</dbReference>
<dbReference type="SMART" id="SM00490">
    <property type="entry name" value="HELICc"/>
    <property type="match status" value="1"/>
</dbReference>
<feature type="domain" description="DEAD-box RNA helicase Q" evidence="12">
    <location>
        <begin position="142"/>
        <end position="170"/>
    </location>
</feature>
<comment type="caution">
    <text evidence="13">The sequence shown here is derived from an EMBL/GenBank/DDBJ whole genome shotgun (WGS) entry which is preliminary data.</text>
</comment>
<dbReference type="Pfam" id="PF00270">
    <property type="entry name" value="DEAD"/>
    <property type="match status" value="1"/>
</dbReference>
<dbReference type="PROSITE" id="PS51195">
    <property type="entry name" value="Q_MOTIF"/>
    <property type="match status" value="1"/>
</dbReference>
<sequence>MSDDWDTPAAPAADAWGTDGLAAALTDASNGAAGNDGQDAGATEDTPTETVPVVQVVPEALDGWVRPIAYDYSGQAPREWDGNATVYEWDGETGDIGPEYPELEQQLFGHPTERVASQGIDFSTITKIDVFQEGPTRVSPIMKFDQAGLHPAMLQNVNLCKYGNPTPIQQYCIPAIKSGHDVIAIAQTGSGKTAAYLIPIIDKLMGKAKKLCASRPNPATYRAGIDPPSRAEPLVVIVAPNRELAIQIFNEARKFCYRSMLRPCVIYGGGPMREQLDQLQKGCDILVASPGRLCDFIDRPTVLTLRRLRYLVIDEADEMLHDDWNEEFTKILSGGGTLTYWTEQEEGNVKYMFFSATFPKPIRDLAKTHLAETHVRLRVGRAGSTHGNIKQRVLMVEMPQKKQCLLDLLCSLPPTRTIIFVNSKRTADELDDFLFNRGVPCASIHADRTQKEREASMRAFRRGDSPVLIATGVSSRGIDVRNVMHVVNYDLPSMDHGGIEEYTHRIGRTGRIGHRGLATSFYSDHDEAIASVLTRTLLETDQEIPDFLQSFVPEGEARNNLKFEADSDFEDDANGAEDGAQDGAEGGAEDGAQDGAQDDGGW</sequence>
<dbReference type="InterPro" id="IPR001650">
    <property type="entry name" value="Helicase_C-like"/>
</dbReference>
<dbReference type="InterPro" id="IPR000629">
    <property type="entry name" value="RNA-helicase_DEAD-box_CS"/>
</dbReference>
<feature type="compositionally biased region" description="Acidic residues" evidence="9">
    <location>
        <begin position="566"/>
        <end position="575"/>
    </location>
</feature>
<feature type="domain" description="Helicase C-terminal" evidence="11">
    <location>
        <begin position="404"/>
        <end position="552"/>
    </location>
</feature>
<feature type="region of interest" description="Disordered" evidence="9">
    <location>
        <begin position="28"/>
        <end position="50"/>
    </location>
</feature>
<dbReference type="CDD" id="cd18787">
    <property type="entry name" value="SF2_C_DEAD"/>
    <property type="match status" value="1"/>
</dbReference>
<feature type="short sequence motif" description="Q motif" evidence="7">
    <location>
        <begin position="142"/>
        <end position="170"/>
    </location>
</feature>
<evidence type="ECO:0000256" key="3">
    <source>
        <dbReference type="ARBA" id="ARBA00022801"/>
    </source>
</evidence>
<protein>
    <recommendedName>
        <fullName evidence="1">RNA helicase</fullName>
        <ecNumber evidence="1">3.6.4.13</ecNumber>
    </recommendedName>
</protein>
<feature type="domain" description="Helicase ATP-binding" evidence="10">
    <location>
        <begin position="173"/>
        <end position="376"/>
    </location>
</feature>
<keyword evidence="14" id="KW-1185">Reference proteome</keyword>
<gene>
    <name evidence="13" type="ORF">B0T16DRAFT_316784</name>
</gene>
<reference evidence="13" key="1">
    <citation type="submission" date="2023-06" db="EMBL/GenBank/DDBJ databases">
        <title>Genome-scale phylogeny and comparative genomics of the fungal order Sordariales.</title>
        <authorList>
            <consortium name="Lawrence Berkeley National Laboratory"/>
            <person name="Hensen N."/>
            <person name="Bonometti L."/>
            <person name="Westerberg I."/>
            <person name="Brannstrom I.O."/>
            <person name="Guillou S."/>
            <person name="Cros-Aarteil S."/>
            <person name="Calhoun S."/>
            <person name="Haridas S."/>
            <person name="Kuo A."/>
            <person name="Mondo S."/>
            <person name="Pangilinan J."/>
            <person name="Riley R."/>
            <person name="Labutti K."/>
            <person name="Andreopoulos B."/>
            <person name="Lipzen A."/>
            <person name="Chen C."/>
            <person name="Yanf M."/>
            <person name="Daum C."/>
            <person name="Ng V."/>
            <person name="Clum A."/>
            <person name="Steindorff A."/>
            <person name="Ohm R."/>
            <person name="Martin F."/>
            <person name="Silar P."/>
            <person name="Natvig D."/>
            <person name="Lalanne C."/>
            <person name="Gautier V."/>
            <person name="Ament-Velasquez S.L."/>
            <person name="Kruys A."/>
            <person name="Hutchinson M.I."/>
            <person name="Powell A.J."/>
            <person name="Barry K."/>
            <person name="Miller A.N."/>
            <person name="Grigoriev I.V."/>
            <person name="Debuchy R."/>
            <person name="Gladieux P."/>
            <person name="Thoren M.H."/>
            <person name="Johannesson H."/>
        </authorList>
    </citation>
    <scope>NUCLEOTIDE SEQUENCE</scope>
    <source>
        <strain evidence="13">SMH2532-1</strain>
    </source>
</reference>
<dbReference type="EC" id="3.6.4.13" evidence="1"/>
<evidence type="ECO:0000256" key="9">
    <source>
        <dbReference type="SAM" id="MobiDB-lite"/>
    </source>
</evidence>
<dbReference type="PANTHER" id="PTHR47958">
    <property type="entry name" value="ATP-DEPENDENT RNA HELICASE DBP3"/>
    <property type="match status" value="1"/>
</dbReference>
<dbReference type="PROSITE" id="PS51192">
    <property type="entry name" value="HELICASE_ATP_BIND_1"/>
    <property type="match status" value="1"/>
</dbReference>
<dbReference type="GO" id="GO:0003676">
    <property type="term" value="F:nucleic acid binding"/>
    <property type="evidence" value="ECO:0007669"/>
    <property type="project" value="InterPro"/>
</dbReference>
<feature type="region of interest" description="Disordered" evidence="9">
    <location>
        <begin position="559"/>
        <end position="602"/>
    </location>
</feature>
<evidence type="ECO:0000256" key="6">
    <source>
        <dbReference type="ARBA" id="ARBA00047984"/>
    </source>
</evidence>
<dbReference type="PROSITE" id="PS00039">
    <property type="entry name" value="DEAD_ATP_HELICASE"/>
    <property type="match status" value="1"/>
</dbReference>
<evidence type="ECO:0000259" key="10">
    <source>
        <dbReference type="PROSITE" id="PS51192"/>
    </source>
</evidence>
<keyword evidence="2 8" id="KW-0547">Nucleotide-binding</keyword>